<evidence type="ECO:0000313" key="4">
    <source>
        <dbReference type="Proteomes" id="UP000035860"/>
    </source>
</evidence>
<dbReference type="RefSeq" id="WP_036364482.1">
    <property type="nucleotide sequence ID" value="NZ_AOMT01000022.1"/>
</dbReference>
<organism evidence="3 4">
    <name type="scientific">Moraxella bovoculi 237</name>
    <dbReference type="NCBI Taxonomy" id="743974"/>
    <lineage>
        <taxon>Bacteria</taxon>
        <taxon>Pseudomonadati</taxon>
        <taxon>Pseudomonadota</taxon>
        <taxon>Gammaproteobacteria</taxon>
        <taxon>Moraxellales</taxon>
        <taxon>Moraxellaceae</taxon>
        <taxon>Moraxella</taxon>
    </lineage>
</organism>
<dbReference type="PANTHER" id="PTHR43639">
    <property type="entry name" value="OXIDOREDUCTASE, SHORT-CHAIN DEHYDROGENASE/REDUCTASE FAMILY (AFU_ORTHOLOGUE AFUA_5G02870)"/>
    <property type="match status" value="1"/>
</dbReference>
<gene>
    <name evidence="3" type="ORF">MBO_04849</name>
</gene>
<comment type="similarity">
    <text evidence="1">Belongs to the short-chain dehydrogenases/reductases (SDR) family.</text>
</comment>
<dbReference type="InterPro" id="IPR002347">
    <property type="entry name" value="SDR_fam"/>
</dbReference>
<dbReference type="InterPro" id="IPR036291">
    <property type="entry name" value="NAD(P)-bd_dom_sf"/>
</dbReference>
<dbReference type="PRINTS" id="PR00080">
    <property type="entry name" value="SDRFAMILY"/>
</dbReference>
<evidence type="ECO:0000313" key="3">
    <source>
        <dbReference type="EMBL" id="KDN25111.1"/>
    </source>
</evidence>
<dbReference type="PANTHER" id="PTHR43639:SF1">
    <property type="entry name" value="SHORT-CHAIN DEHYDROGENASE_REDUCTASE FAMILY PROTEIN"/>
    <property type="match status" value="1"/>
</dbReference>
<dbReference type="OrthoDB" id="9806974at2"/>
<sequence length="258" mass="27887">MNSSKVALITGGAKRIGCAITQALHTKGYDVIIHHNHSQDAAKALRDELNAIRPNSANTIQANLSIINDSVLLNQFTNDAISLFGRLDLLVNNASSFYSTSLNDDHATWQSHWDDLFLTNTKAPLFLSLTFKDELAKQHGAIISLLDIHARDKPFVGYPIYNIAKAAHHMMVQSLALELAPNIRINGVSPGVNIFPHDNQNSELNDSTKQALTDSVPLGKIGTPEDIANAVAFLADADYITGQILAIDGGRSLTLKGG</sequence>
<dbReference type="Gene3D" id="3.40.50.720">
    <property type="entry name" value="NAD(P)-binding Rossmann-like Domain"/>
    <property type="match status" value="1"/>
</dbReference>
<protein>
    <submittedName>
        <fullName evidence="3">Pteridine reductase</fullName>
    </submittedName>
</protein>
<dbReference type="GO" id="GO:0016491">
    <property type="term" value="F:oxidoreductase activity"/>
    <property type="evidence" value="ECO:0007669"/>
    <property type="project" value="UniProtKB-KW"/>
</dbReference>
<evidence type="ECO:0000256" key="2">
    <source>
        <dbReference type="ARBA" id="ARBA00023002"/>
    </source>
</evidence>
<keyword evidence="2" id="KW-0560">Oxidoreductase</keyword>
<dbReference type="Pfam" id="PF13561">
    <property type="entry name" value="adh_short_C2"/>
    <property type="match status" value="1"/>
</dbReference>
<dbReference type="eggNOG" id="COG1028">
    <property type="taxonomic scope" value="Bacteria"/>
</dbReference>
<proteinExistence type="inferred from homology"/>
<dbReference type="SUPFAM" id="SSF51735">
    <property type="entry name" value="NAD(P)-binding Rossmann-fold domains"/>
    <property type="match status" value="1"/>
</dbReference>
<reference evidence="3 4" key="1">
    <citation type="journal article" date="2014" name="Genome Announc.">
        <title>Draft Genome Sequence of Moraxella bovoculi Strain 237T (ATCC BAA-1259T) Isolated from a Calf with Infectious Bovine Keratoconjunctivitis.</title>
        <authorList>
            <person name="Calcutt M.J."/>
            <person name="Foecking M.F."/>
            <person name="Martin N.T."/>
            <person name="Mhlanga-Mutangadura T."/>
            <person name="Reilly T.J."/>
        </authorList>
    </citation>
    <scope>NUCLEOTIDE SEQUENCE [LARGE SCALE GENOMIC DNA]</scope>
    <source>
        <strain evidence="3 4">237</strain>
    </source>
</reference>
<evidence type="ECO:0000256" key="1">
    <source>
        <dbReference type="ARBA" id="ARBA00006484"/>
    </source>
</evidence>
<keyword evidence="4" id="KW-1185">Reference proteome</keyword>
<comment type="caution">
    <text evidence="3">The sequence shown here is derived from an EMBL/GenBank/DDBJ whole genome shotgun (WGS) entry which is preliminary data.</text>
</comment>
<dbReference type="EMBL" id="AOMT01000022">
    <property type="protein sequence ID" value="KDN25111.1"/>
    <property type="molecule type" value="Genomic_DNA"/>
</dbReference>
<accession>A0A066UCI2</accession>
<dbReference type="PRINTS" id="PR00081">
    <property type="entry name" value="GDHRDH"/>
</dbReference>
<name>A0A066UCI2_9GAMM</name>
<dbReference type="Proteomes" id="UP000035860">
    <property type="component" value="Unassembled WGS sequence"/>
</dbReference>
<dbReference type="AlphaFoldDB" id="A0A066UCI2"/>
<dbReference type="NCBIfam" id="NF006598">
    <property type="entry name" value="PRK09135.1"/>
    <property type="match status" value="1"/>
</dbReference>